<dbReference type="SUPFAM" id="SSF54909">
    <property type="entry name" value="Dimeric alpha+beta barrel"/>
    <property type="match status" value="1"/>
</dbReference>
<evidence type="ECO:0000256" key="2">
    <source>
        <dbReference type="ARBA" id="ARBA00023002"/>
    </source>
</evidence>
<evidence type="ECO:0000313" key="5">
    <source>
        <dbReference type="Proteomes" id="UP000281391"/>
    </source>
</evidence>
<dbReference type="EMBL" id="LR134117">
    <property type="protein sequence ID" value="VDZ52998.1"/>
    <property type="molecule type" value="Genomic_DNA"/>
</dbReference>
<proteinExistence type="inferred from homology"/>
<dbReference type="AlphaFoldDB" id="A0A3S4EPR6"/>
<dbReference type="SUPFAM" id="SSF51735">
    <property type="entry name" value="NAD(P)-binding Rossmann-fold domains"/>
    <property type="match status" value="1"/>
</dbReference>
<dbReference type="GO" id="GO:0016491">
    <property type="term" value="F:oxidoreductase activity"/>
    <property type="evidence" value="ECO:0007669"/>
    <property type="project" value="UniProtKB-KW"/>
</dbReference>
<gene>
    <name evidence="4" type="primary">lvr</name>
    <name evidence="4" type="ORF">NCTC11214_00914</name>
</gene>
<dbReference type="PANTHER" id="PTHR43639">
    <property type="entry name" value="OXIDOREDUCTASE, SHORT-CHAIN DEHYDROGENASE/REDUCTASE FAMILY (AFU_ORTHOLOGUE AFUA_5G02870)"/>
    <property type="match status" value="1"/>
</dbReference>
<dbReference type="EC" id="1.1.1.-" evidence="4"/>
<dbReference type="Pfam" id="PF05336">
    <property type="entry name" value="rhaM"/>
    <property type="match status" value="1"/>
</dbReference>
<protein>
    <submittedName>
        <fullName evidence="4">Levodione reductase</fullName>
        <ecNumber evidence="4">1.1.1.-</ecNumber>
    </submittedName>
</protein>
<dbReference type="InterPro" id="IPR020904">
    <property type="entry name" value="Sc_DH/Rdtase_CS"/>
</dbReference>
<evidence type="ECO:0000259" key="3">
    <source>
        <dbReference type="SMART" id="SM00822"/>
    </source>
</evidence>
<dbReference type="InterPro" id="IPR002347">
    <property type="entry name" value="SDR_fam"/>
</dbReference>
<accession>A0A3S4EPR6</accession>
<dbReference type="InterPro" id="IPR036291">
    <property type="entry name" value="NAD(P)-bd_dom_sf"/>
</dbReference>
<dbReference type="PRINTS" id="PR00080">
    <property type="entry name" value="SDRFAMILY"/>
</dbReference>
<dbReference type="InterPro" id="IPR057326">
    <property type="entry name" value="KR_dom"/>
</dbReference>
<dbReference type="CDD" id="cd05233">
    <property type="entry name" value="SDR_c"/>
    <property type="match status" value="1"/>
</dbReference>
<dbReference type="Proteomes" id="UP000281391">
    <property type="component" value="Chromosome"/>
</dbReference>
<evidence type="ECO:0000256" key="1">
    <source>
        <dbReference type="ARBA" id="ARBA00006484"/>
    </source>
</evidence>
<name>A0A3S4EPR6_SEROD</name>
<dbReference type="InterPro" id="IPR011008">
    <property type="entry name" value="Dimeric_a/b-barrel"/>
</dbReference>
<evidence type="ECO:0000313" key="4">
    <source>
        <dbReference type="EMBL" id="VDZ52998.1"/>
    </source>
</evidence>
<dbReference type="InterPro" id="IPR008000">
    <property type="entry name" value="Rham/fucose_mutarotase"/>
</dbReference>
<dbReference type="PROSITE" id="PS00061">
    <property type="entry name" value="ADH_SHORT"/>
    <property type="match status" value="1"/>
</dbReference>
<dbReference type="Gene3D" id="3.40.50.720">
    <property type="entry name" value="NAD(P)-binding Rossmann-like Domain"/>
    <property type="match status" value="1"/>
</dbReference>
<comment type="similarity">
    <text evidence="1">Belongs to the short-chain dehydrogenases/reductases (SDR) family.</text>
</comment>
<reference evidence="4 5" key="1">
    <citation type="submission" date="2018-12" db="EMBL/GenBank/DDBJ databases">
        <authorList>
            <consortium name="Pathogen Informatics"/>
        </authorList>
    </citation>
    <scope>NUCLEOTIDE SEQUENCE [LARGE SCALE GENOMIC DNA]</scope>
    <source>
        <strain evidence="4 5">NCTC11214</strain>
    </source>
</reference>
<dbReference type="PANTHER" id="PTHR43639:SF1">
    <property type="entry name" value="SHORT-CHAIN DEHYDROGENASE_REDUCTASE FAMILY PROTEIN"/>
    <property type="match status" value="1"/>
</dbReference>
<dbReference type="KEGG" id="sof:NCTC11214_00914"/>
<keyword evidence="2 4" id="KW-0560">Oxidoreductase</keyword>
<dbReference type="Pfam" id="PF13561">
    <property type="entry name" value="adh_short_C2"/>
    <property type="match status" value="1"/>
</dbReference>
<dbReference type="Gene3D" id="3.30.70.100">
    <property type="match status" value="1"/>
</dbReference>
<dbReference type="SMART" id="SM00822">
    <property type="entry name" value="PKS_KR"/>
    <property type="match status" value="1"/>
</dbReference>
<organism evidence="4 5">
    <name type="scientific">Serratia odorifera</name>
    <dbReference type="NCBI Taxonomy" id="618"/>
    <lineage>
        <taxon>Bacteria</taxon>
        <taxon>Pseudomonadati</taxon>
        <taxon>Pseudomonadota</taxon>
        <taxon>Gammaproteobacteria</taxon>
        <taxon>Enterobacterales</taxon>
        <taxon>Yersiniaceae</taxon>
        <taxon>Serratia</taxon>
    </lineage>
</organism>
<feature type="domain" description="Ketoreductase" evidence="3">
    <location>
        <begin position="8"/>
        <end position="177"/>
    </location>
</feature>
<dbReference type="GO" id="GO:0016857">
    <property type="term" value="F:racemase and epimerase activity, acting on carbohydrates and derivatives"/>
    <property type="evidence" value="ECO:0007669"/>
    <property type="project" value="InterPro"/>
</dbReference>
<dbReference type="FunFam" id="3.40.50.720:FF:000084">
    <property type="entry name" value="Short-chain dehydrogenase reductase"/>
    <property type="match status" value="1"/>
</dbReference>
<dbReference type="PRINTS" id="PR00081">
    <property type="entry name" value="GDHRDH"/>
</dbReference>
<dbReference type="NCBIfam" id="NF006384">
    <property type="entry name" value="PRK08628.1"/>
    <property type="match status" value="1"/>
</dbReference>
<sequence length="377" mass="41626">MNLYLNDKVVMVTGGGSGIGAAISLTLAEEGAVPVIVTNVMPDDEFLAQLKRLQPRSSVTIADLCSEAECQRAVSQALEQYGRLDGLVNNAGVNDGVGLEAGREAFLGSLEKNLMHYYQLAHLCQAALRASHGTIINIASKTALSGQGGTSGYTAAKGAVLALTREWAVSLRADGVRVNAVVPAEVITPQYQRWINTFEQPQQQLEKITARIPLGQRMTTPQEIANTVVFLISSRSSHTTGQWLSVDGGYLHLRSGHHMSGAATSRRRFCQALDLVDSPALIAEYQRHHQRIWPQIAEHLRHQGILEMEIYRIGTRLFMIVEVSAEFDAERFAADSRNHPDVQRWEALMWQYQVATPWTPPGEKWVAMEQIFSLAKQ</sequence>